<gene>
    <name evidence="7" type="ORF">ACFW6T_13135</name>
</gene>
<feature type="transmembrane region" description="Helical" evidence="5">
    <location>
        <begin position="18"/>
        <end position="39"/>
    </location>
</feature>
<comment type="caution">
    <text evidence="7">The sequence shown here is derived from an EMBL/GenBank/DDBJ whole genome shotgun (WGS) entry which is preliminary data.</text>
</comment>
<keyword evidence="3 5" id="KW-1133">Transmembrane helix</keyword>
<evidence type="ECO:0000256" key="2">
    <source>
        <dbReference type="ARBA" id="ARBA00022692"/>
    </source>
</evidence>
<feature type="transmembrane region" description="Helical" evidence="5">
    <location>
        <begin position="174"/>
        <end position="194"/>
    </location>
</feature>
<dbReference type="InterPro" id="IPR020846">
    <property type="entry name" value="MFS_dom"/>
</dbReference>
<reference evidence="7 8" key="1">
    <citation type="submission" date="2024-09" db="EMBL/GenBank/DDBJ databases">
        <title>The Natural Products Discovery Center: Release of the First 8490 Sequenced Strains for Exploring Actinobacteria Biosynthetic Diversity.</title>
        <authorList>
            <person name="Kalkreuter E."/>
            <person name="Kautsar S.A."/>
            <person name="Yang D."/>
            <person name="Bader C.D."/>
            <person name="Teijaro C.N."/>
            <person name="Fluegel L."/>
            <person name="Davis C.M."/>
            <person name="Simpson J.R."/>
            <person name="Lauterbach L."/>
            <person name="Steele A.D."/>
            <person name="Gui C."/>
            <person name="Meng S."/>
            <person name="Li G."/>
            <person name="Viehrig K."/>
            <person name="Ye F."/>
            <person name="Su P."/>
            <person name="Kiefer A.F."/>
            <person name="Nichols A."/>
            <person name="Cepeda A.J."/>
            <person name="Yan W."/>
            <person name="Fan B."/>
            <person name="Jiang Y."/>
            <person name="Adhikari A."/>
            <person name="Zheng C.-J."/>
            <person name="Schuster L."/>
            <person name="Cowan T.M."/>
            <person name="Smanski M.J."/>
            <person name="Chevrette M.G."/>
            <person name="De Carvalho L.P.S."/>
            <person name="Shen B."/>
        </authorList>
    </citation>
    <scope>NUCLEOTIDE SEQUENCE [LARGE SCALE GENOMIC DNA]</scope>
    <source>
        <strain evidence="7 8">NPDC058753</strain>
    </source>
</reference>
<evidence type="ECO:0000259" key="6">
    <source>
        <dbReference type="PROSITE" id="PS50850"/>
    </source>
</evidence>
<comment type="subcellular location">
    <subcellularLocation>
        <location evidence="1">Cell membrane</location>
        <topology evidence="1">Multi-pass membrane protein</topology>
    </subcellularLocation>
</comment>
<dbReference type="InterPro" id="IPR036259">
    <property type="entry name" value="MFS_trans_sf"/>
</dbReference>
<evidence type="ECO:0000313" key="8">
    <source>
        <dbReference type="Proteomes" id="UP001599542"/>
    </source>
</evidence>
<sequence>MAPNHPTPPDRVGHPRRAWLVVGLLALLMFANFAAKIGVGLAGTPIKRDLGIDDARFGVLQSSFFWLFAVGSVLGGWLGGRVRARWLLAAIAVLWALSLSPMTGQIGFTGAVACRVLLGFAEGPTVAIALQVTHSWFPAHRRALPTSLVLLGAGVGPLVAAPALTAVIKNQSWHAAFGVLTVFGAAVALLWLLLGTEGPEDADSAPPQLAALPDDLPLRRVLGTRTVIGATALLFVAYADTAAKLSWLPLYLEKGLGYDTSTAGVLVALPFLGASLAIVAVGVASRALTRRGYGSRVTRGLVPGAVVLTGALLSLVYPLLGRGPLFVALVTLSTCCVGGGYAVVFAGLSDLVPSRHRTAAFGVVVAAYSVGAVIAPALVGALVAAAHPALDGYRTAFLLIGAALVAGSAAGLLLIDPERDAARLAAPVTAPQKETV</sequence>
<proteinExistence type="predicted"/>
<organism evidence="7 8">
    <name type="scientific">Kitasatospora phosalacinea</name>
    <dbReference type="NCBI Taxonomy" id="2065"/>
    <lineage>
        <taxon>Bacteria</taxon>
        <taxon>Bacillati</taxon>
        <taxon>Actinomycetota</taxon>
        <taxon>Actinomycetes</taxon>
        <taxon>Kitasatosporales</taxon>
        <taxon>Streptomycetaceae</taxon>
        <taxon>Kitasatospora</taxon>
    </lineage>
</organism>
<feature type="transmembrane region" description="Helical" evidence="5">
    <location>
        <begin position="267"/>
        <end position="288"/>
    </location>
</feature>
<dbReference type="RefSeq" id="WP_380328084.1">
    <property type="nucleotide sequence ID" value="NZ_JBHYPW010000045.1"/>
</dbReference>
<feature type="transmembrane region" description="Helical" evidence="5">
    <location>
        <begin position="148"/>
        <end position="168"/>
    </location>
</feature>
<evidence type="ECO:0000313" key="7">
    <source>
        <dbReference type="EMBL" id="MFE1352925.1"/>
    </source>
</evidence>
<feature type="transmembrane region" description="Helical" evidence="5">
    <location>
        <begin position="59"/>
        <end position="79"/>
    </location>
</feature>
<evidence type="ECO:0000256" key="1">
    <source>
        <dbReference type="ARBA" id="ARBA00004651"/>
    </source>
</evidence>
<feature type="transmembrane region" description="Helical" evidence="5">
    <location>
        <begin position="300"/>
        <end position="320"/>
    </location>
</feature>
<dbReference type="Gene3D" id="1.20.1250.20">
    <property type="entry name" value="MFS general substrate transporter like domains"/>
    <property type="match status" value="2"/>
</dbReference>
<protein>
    <submittedName>
        <fullName evidence="7">MFS transporter</fullName>
    </submittedName>
</protein>
<dbReference type="PANTHER" id="PTHR11662:SF450">
    <property type="entry name" value="BLR1003 PROTEIN"/>
    <property type="match status" value="1"/>
</dbReference>
<dbReference type="PANTHER" id="PTHR11662">
    <property type="entry name" value="SOLUTE CARRIER FAMILY 17"/>
    <property type="match status" value="1"/>
</dbReference>
<dbReference type="InterPro" id="IPR050382">
    <property type="entry name" value="MFS_Na/Anion_cotransporter"/>
</dbReference>
<evidence type="ECO:0000256" key="4">
    <source>
        <dbReference type="ARBA" id="ARBA00023136"/>
    </source>
</evidence>
<dbReference type="EMBL" id="JBHYPX010000022">
    <property type="protein sequence ID" value="MFE1352925.1"/>
    <property type="molecule type" value="Genomic_DNA"/>
</dbReference>
<evidence type="ECO:0000256" key="3">
    <source>
        <dbReference type="ARBA" id="ARBA00022989"/>
    </source>
</evidence>
<dbReference type="PROSITE" id="PS50850">
    <property type="entry name" value="MFS"/>
    <property type="match status" value="1"/>
</dbReference>
<dbReference type="InterPro" id="IPR011701">
    <property type="entry name" value="MFS"/>
</dbReference>
<evidence type="ECO:0000256" key="5">
    <source>
        <dbReference type="SAM" id="Phobius"/>
    </source>
</evidence>
<keyword evidence="8" id="KW-1185">Reference proteome</keyword>
<feature type="transmembrane region" description="Helical" evidence="5">
    <location>
        <begin position="86"/>
        <end position="104"/>
    </location>
</feature>
<dbReference type="Pfam" id="PF07690">
    <property type="entry name" value="MFS_1"/>
    <property type="match status" value="1"/>
</dbReference>
<accession>A0ABW6GJL9</accession>
<name>A0ABW6GJL9_9ACTN</name>
<feature type="transmembrane region" description="Helical" evidence="5">
    <location>
        <begin position="360"/>
        <end position="384"/>
    </location>
</feature>
<dbReference type="Proteomes" id="UP001599542">
    <property type="component" value="Unassembled WGS sequence"/>
</dbReference>
<keyword evidence="4 5" id="KW-0472">Membrane</keyword>
<feature type="domain" description="Major facilitator superfamily (MFS) profile" evidence="6">
    <location>
        <begin position="18"/>
        <end position="419"/>
    </location>
</feature>
<keyword evidence="2 5" id="KW-0812">Transmembrane</keyword>
<feature type="transmembrane region" description="Helical" evidence="5">
    <location>
        <begin position="396"/>
        <end position="415"/>
    </location>
</feature>
<dbReference type="SUPFAM" id="SSF103473">
    <property type="entry name" value="MFS general substrate transporter"/>
    <property type="match status" value="1"/>
</dbReference>
<feature type="transmembrane region" description="Helical" evidence="5">
    <location>
        <begin position="326"/>
        <end position="348"/>
    </location>
</feature>